<evidence type="ECO:0000313" key="16">
    <source>
        <dbReference type="Proteomes" id="UP000588051"/>
    </source>
</evidence>
<dbReference type="GO" id="GO:0022904">
    <property type="term" value="P:respiratory electron transport chain"/>
    <property type="evidence" value="ECO:0007669"/>
    <property type="project" value="InterPro"/>
</dbReference>
<dbReference type="AlphaFoldDB" id="A0A850QL63"/>
<comment type="similarity">
    <text evidence="12">Belongs to the cytochrome b561 family.</text>
</comment>
<dbReference type="GO" id="GO:0005886">
    <property type="term" value="C:plasma membrane"/>
    <property type="evidence" value="ECO:0007669"/>
    <property type="project" value="UniProtKB-SubCell"/>
</dbReference>
<keyword evidence="3" id="KW-0813">Transport</keyword>
<proteinExistence type="inferred from homology"/>
<dbReference type="SUPFAM" id="SSF81342">
    <property type="entry name" value="Transmembrane di-heme cytochromes"/>
    <property type="match status" value="1"/>
</dbReference>
<comment type="subcellular location">
    <subcellularLocation>
        <location evidence="2">Cell membrane</location>
        <topology evidence="2">Multi-pass membrane protein</topology>
    </subcellularLocation>
</comment>
<keyword evidence="16" id="KW-1185">Reference proteome</keyword>
<organism evidence="15 16">
    <name type="scientific">Undibacterium oligocarboniphilum</name>
    <dbReference type="NCBI Taxonomy" id="666702"/>
    <lineage>
        <taxon>Bacteria</taxon>
        <taxon>Pseudomonadati</taxon>
        <taxon>Pseudomonadota</taxon>
        <taxon>Betaproteobacteria</taxon>
        <taxon>Burkholderiales</taxon>
        <taxon>Oxalobacteraceae</taxon>
        <taxon>Undibacterium</taxon>
    </lineage>
</organism>
<evidence type="ECO:0000256" key="9">
    <source>
        <dbReference type="ARBA" id="ARBA00022989"/>
    </source>
</evidence>
<feature type="transmembrane region" description="Helical" evidence="13">
    <location>
        <begin position="143"/>
        <end position="160"/>
    </location>
</feature>
<evidence type="ECO:0000256" key="12">
    <source>
        <dbReference type="ARBA" id="ARBA00037975"/>
    </source>
</evidence>
<evidence type="ECO:0000256" key="5">
    <source>
        <dbReference type="ARBA" id="ARBA00022617"/>
    </source>
</evidence>
<dbReference type="RefSeq" id="WP_176802727.1">
    <property type="nucleotide sequence ID" value="NZ_JABXYJ010000003.1"/>
</dbReference>
<accession>A0A850QL63</accession>
<dbReference type="InterPro" id="IPR052168">
    <property type="entry name" value="Cytochrome_b561_oxidase"/>
</dbReference>
<feature type="transmembrane region" description="Helical" evidence="13">
    <location>
        <begin position="84"/>
        <end position="107"/>
    </location>
</feature>
<sequence length="180" mass="20101">MRTQQRFPGSMILLHWLIAGLIIAAFVLGTVMTDMKISPTKLQYYAYHKWIGITVLGLVAVRLINRLLSTTPAYPAHMSSWQVITANGTHGMLYVLMFAVPLSGYFYTYAAGYPVVYLGLFELPGPIAPDPELKSQLKELHEILTYTMLALVSLHILAALKHQIIDKDGLLQRMLPGKTT</sequence>
<feature type="transmembrane region" description="Helical" evidence="13">
    <location>
        <begin position="44"/>
        <end position="64"/>
    </location>
</feature>
<evidence type="ECO:0000256" key="10">
    <source>
        <dbReference type="ARBA" id="ARBA00023004"/>
    </source>
</evidence>
<dbReference type="InterPro" id="IPR011577">
    <property type="entry name" value="Cyt_b561_bac/Ni-Hgenase"/>
</dbReference>
<dbReference type="EMBL" id="JABXYJ010000003">
    <property type="protein sequence ID" value="NVO77460.1"/>
    <property type="molecule type" value="Genomic_DNA"/>
</dbReference>
<evidence type="ECO:0000256" key="6">
    <source>
        <dbReference type="ARBA" id="ARBA00022692"/>
    </source>
</evidence>
<evidence type="ECO:0000313" key="15">
    <source>
        <dbReference type="EMBL" id="NVO77460.1"/>
    </source>
</evidence>
<comment type="caution">
    <text evidence="15">The sequence shown here is derived from an EMBL/GenBank/DDBJ whole genome shotgun (WGS) entry which is preliminary data.</text>
</comment>
<dbReference type="PANTHER" id="PTHR30529">
    <property type="entry name" value="CYTOCHROME B561"/>
    <property type="match status" value="1"/>
</dbReference>
<name>A0A850QL63_9BURK</name>
<dbReference type="GO" id="GO:0046872">
    <property type="term" value="F:metal ion binding"/>
    <property type="evidence" value="ECO:0007669"/>
    <property type="project" value="UniProtKB-KW"/>
</dbReference>
<evidence type="ECO:0000256" key="4">
    <source>
        <dbReference type="ARBA" id="ARBA00022475"/>
    </source>
</evidence>
<dbReference type="InterPro" id="IPR016174">
    <property type="entry name" value="Di-haem_cyt_TM"/>
</dbReference>
<keyword evidence="8" id="KW-0249">Electron transport</keyword>
<dbReference type="PANTHER" id="PTHR30529:SF1">
    <property type="entry name" value="CYTOCHROME B561 HOMOLOG 2"/>
    <property type="match status" value="1"/>
</dbReference>
<keyword evidence="9 13" id="KW-1133">Transmembrane helix</keyword>
<keyword evidence="10" id="KW-0408">Iron</keyword>
<evidence type="ECO:0000256" key="3">
    <source>
        <dbReference type="ARBA" id="ARBA00022448"/>
    </source>
</evidence>
<evidence type="ECO:0000259" key="14">
    <source>
        <dbReference type="Pfam" id="PF01292"/>
    </source>
</evidence>
<dbReference type="Pfam" id="PF01292">
    <property type="entry name" value="Ni_hydr_CYTB"/>
    <property type="match status" value="1"/>
</dbReference>
<evidence type="ECO:0000256" key="2">
    <source>
        <dbReference type="ARBA" id="ARBA00004651"/>
    </source>
</evidence>
<evidence type="ECO:0000256" key="8">
    <source>
        <dbReference type="ARBA" id="ARBA00022982"/>
    </source>
</evidence>
<dbReference type="Gene3D" id="1.20.120.1770">
    <property type="match status" value="1"/>
</dbReference>
<protein>
    <submittedName>
        <fullName evidence="15">Cytochrome b</fullName>
    </submittedName>
</protein>
<keyword evidence="7" id="KW-0479">Metal-binding</keyword>
<evidence type="ECO:0000256" key="7">
    <source>
        <dbReference type="ARBA" id="ARBA00022723"/>
    </source>
</evidence>
<keyword evidence="5" id="KW-0349">Heme</keyword>
<dbReference type="GO" id="GO:0020037">
    <property type="term" value="F:heme binding"/>
    <property type="evidence" value="ECO:0007669"/>
    <property type="project" value="TreeGrafter"/>
</dbReference>
<gene>
    <name evidence="15" type="ORF">HV832_06415</name>
</gene>
<dbReference type="Proteomes" id="UP000588051">
    <property type="component" value="Unassembled WGS sequence"/>
</dbReference>
<reference evidence="15 16" key="1">
    <citation type="submission" date="2020-06" db="EMBL/GenBank/DDBJ databases">
        <authorList>
            <person name="Qiu C."/>
            <person name="Liu Z."/>
        </authorList>
    </citation>
    <scope>NUCLEOTIDE SEQUENCE [LARGE SCALE GENOMIC DNA]</scope>
    <source>
        <strain evidence="15 16">EM 1</strain>
    </source>
</reference>
<feature type="domain" description="Cytochrome b561 bacterial/Ni-hydrogenase" evidence="14">
    <location>
        <begin position="6"/>
        <end position="177"/>
    </location>
</feature>
<dbReference type="GO" id="GO:0009055">
    <property type="term" value="F:electron transfer activity"/>
    <property type="evidence" value="ECO:0007669"/>
    <property type="project" value="InterPro"/>
</dbReference>
<evidence type="ECO:0000256" key="11">
    <source>
        <dbReference type="ARBA" id="ARBA00023136"/>
    </source>
</evidence>
<keyword evidence="11 13" id="KW-0472">Membrane</keyword>
<feature type="transmembrane region" description="Helical" evidence="13">
    <location>
        <begin position="12"/>
        <end position="32"/>
    </location>
</feature>
<comment type="cofactor">
    <cofactor evidence="1">
        <name>heme b</name>
        <dbReference type="ChEBI" id="CHEBI:60344"/>
    </cofactor>
</comment>
<keyword evidence="4" id="KW-1003">Cell membrane</keyword>
<keyword evidence="6 13" id="KW-0812">Transmembrane</keyword>
<evidence type="ECO:0000256" key="13">
    <source>
        <dbReference type="SAM" id="Phobius"/>
    </source>
</evidence>
<evidence type="ECO:0000256" key="1">
    <source>
        <dbReference type="ARBA" id="ARBA00001970"/>
    </source>
</evidence>